<accession>A0A834TFM2</accession>
<name>A0A834TFM2_9FABA</name>
<evidence type="ECO:0000313" key="2">
    <source>
        <dbReference type="EMBL" id="KAF7820920.1"/>
    </source>
</evidence>
<evidence type="ECO:0000313" key="3">
    <source>
        <dbReference type="Proteomes" id="UP000634136"/>
    </source>
</evidence>
<reference evidence="2" key="1">
    <citation type="submission" date="2020-09" db="EMBL/GenBank/DDBJ databases">
        <title>Genome-Enabled Discovery of Anthraquinone Biosynthesis in Senna tora.</title>
        <authorList>
            <person name="Kang S.-H."/>
            <person name="Pandey R.P."/>
            <person name="Lee C.-M."/>
            <person name="Sim J.-S."/>
            <person name="Jeong J.-T."/>
            <person name="Choi B.-S."/>
            <person name="Jung M."/>
            <person name="Ginzburg D."/>
            <person name="Zhao K."/>
            <person name="Won S.Y."/>
            <person name="Oh T.-J."/>
            <person name="Yu Y."/>
            <person name="Kim N.-H."/>
            <person name="Lee O.R."/>
            <person name="Lee T.-H."/>
            <person name="Bashyal P."/>
            <person name="Kim T.-S."/>
            <person name="Lee W.-H."/>
            <person name="Kawkins C."/>
            <person name="Kim C.-K."/>
            <person name="Kim J.S."/>
            <person name="Ahn B.O."/>
            <person name="Rhee S.Y."/>
            <person name="Sohng J.K."/>
        </authorList>
    </citation>
    <scope>NUCLEOTIDE SEQUENCE</scope>
    <source>
        <tissue evidence="2">Leaf</tissue>
    </source>
</reference>
<proteinExistence type="predicted"/>
<dbReference type="AlphaFoldDB" id="A0A834TFM2"/>
<keyword evidence="1" id="KW-0472">Membrane</keyword>
<organism evidence="2 3">
    <name type="scientific">Senna tora</name>
    <dbReference type="NCBI Taxonomy" id="362788"/>
    <lineage>
        <taxon>Eukaryota</taxon>
        <taxon>Viridiplantae</taxon>
        <taxon>Streptophyta</taxon>
        <taxon>Embryophyta</taxon>
        <taxon>Tracheophyta</taxon>
        <taxon>Spermatophyta</taxon>
        <taxon>Magnoliopsida</taxon>
        <taxon>eudicotyledons</taxon>
        <taxon>Gunneridae</taxon>
        <taxon>Pentapetalae</taxon>
        <taxon>rosids</taxon>
        <taxon>fabids</taxon>
        <taxon>Fabales</taxon>
        <taxon>Fabaceae</taxon>
        <taxon>Caesalpinioideae</taxon>
        <taxon>Cassia clade</taxon>
        <taxon>Senna</taxon>
    </lineage>
</organism>
<dbReference type="EMBL" id="JAAIUW010000008">
    <property type="protein sequence ID" value="KAF7820920.1"/>
    <property type="molecule type" value="Genomic_DNA"/>
</dbReference>
<keyword evidence="1" id="KW-1133">Transmembrane helix</keyword>
<keyword evidence="1" id="KW-0812">Transmembrane</keyword>
<feature type="transmembrane region" description="Helical" evidence="1">
    <location>
        <begin position="110"/>
        <end position="132"/>
    </location>
</feature>
<protein>
    <submittedName>
        <fullName evidence="2">Uncharacterized protein</fullName>
    </submittedName>
</protein>
<dbReference type="Proteomes" id="UP000634136">
    <property type="component" value="Unassembled WGS sequence"/>
</dbReference>
<keyword evidence="3" id="KW-1185">Reference proteome</keyword>
<sequence length="250" mass="28149">MWVTVSGSKTMVYSSRIRYMSWETGVMFCSVKEASPFKQICSSPSLYFMVHVPIIGSASLLTREEDMKLFGLPVIPTMEFIDNAISEPVCSLPSSLSSCSSINSSSSPSVSWLDIIITLRCLFLHIWVGLYFSSQVKHSPNARFLSISYLVIFLNLLLFVLAELDIEDLPPPPFVFEFREVTPTYEACIPHFQCLSRSVFLHYHHCGAPSLGPFLLPSLCFYYRGNPSLPREPLDRLYHPPSFPASQSSP</sequence>
<evidence type="ECO:0000256" key="1">
    <source>
        <dbReference type="SAM" id="Phobius"/>
    </source>
</evidence>
<feature type="transmembrane region" description="Helical" evidence="1">
    <location>
        <begin position="144"/>
        <end position="162"/>
    </location>
</feature>
<gene>
    <name evidence="2" type="ORF">G2W53_026375</name>
</gene>
<comment type="caution">
    <text evidence="2">The sequence shown here is derived from an EMBL/GenBank/DDBJ whole genome shotgun (WGS) entry which is preliminary data.</text>
</comment>